<protein>
    <recommendedName>
        <fullName evidence="1">lipid-A-disaccharide synthase</fullName>
        <ecNumber evidence="1">2.4.1.182</ecNumber>
    </recommendedName>
</protein>
<evidence type="ECO:0000256" key="2">
    <source>
        <dbReference type="ARBA" id="ARBA00022516"/>
    </source>
</evidence>
<organism evidence="8">
    <name type="scientific">marine metagenome</name>
    <dbReference type="NCBI Taxonomy" id="408172"/>
    <lineage>
        <taxon>unclassified sequences</taxon>
        <taxon>metagenomes</taxon>
        <taxon>ecological metagenomes</taxon>
    </lineage>
</organism>
<keyword evidence="3" id="KW-0441">Lipid A biosynthesis</keyword>
<dbReference type="Pfam" id="PF02684">
    <property type="entry name" value="LpxB"/>
    <property type="match status" value="1"/>
</dbReference>
<sequence>MKIAISAAETSGDLIGAALVKSLIELNPDCQIEGLAGEMMSNAGCHRLWDMDHANVMGLSEVLKKLPSLLKLRSSIVTHFTKSRPDVFIGVDSPDFNFKIERKLKQNGIKTVHFISPS</sequence>
<dbReference type="GO" id="GO:0005543">
    <property type="term" value="F:phospholipid binding"/>
    <property type="evidence" value="ECO:0007669"/>
    <property type="project" value="TreeGrafter"/>
</dbReference>
<keyword evidence="5" id="KW-0808">Transferase</keyword>
<dbReference type="InterPro" id="IPR003835">
    <property type="entry name" value="Glyco_trans_19"/>
</dbReference>
<dbReference type="AlphaFoldDB" id="A0A383CHX5"/>
<evidence type="ECO:0000256" key="6">
    <source>
        <dbReference type="ARBA" id="ARBA00023098"/>
    </source>
</evidence>
<reference evidence="8" key="1">
    <citation type="submission" date="2018-05" db="EMBL/GenBank/DDBJ databases">
        <authorList>
            <person name="Lanie J.A."/>
            <person name="Ng W.-L."/>
            <person name="Kazmierczak K.M."/>
            <person name="Andrzejewski T.M."/>
            <person name="Davidsen T.M."/>
            <person name="Wayne K.J."/>
            <person name="Tettelin H."/>
            <person name="Glass J.I."/>
            <person name="Rusch D."/>
            <person name="Podicherti R."/>
            <person name="Tsui H.-C.T."/>
            <person name="Winkler M.E."/>
        </authorList>
    </citation>
    <scope>NUCLEOTIDE SEQUENCE</scope>
</reference>
<keyword evidence="2" id="KW-0444">Lipid biosynthesis</keyword>
<keyword evidence="6" id="KW-0443">Lipid metabolism</keyword>
<evidence type="ECO:0000256" key="5">
    <source>
        <dbReference type="ARBA" id="ARBA00022679"/>
    </source>
</evidence>
<gene>
    <name evidence="8" type="ORF">METZ01_LOCUS484676</name>
</gene>
<evidence type="ECO:0000256" key="7">
    <source>
        <dbReference type="ARBA" id="ARBA00048975"/>
    </source>
</evidence>
<dbReference type="GO" id="GO:0008915">
    <property type="term" value="F:lipid-A-disaccharide synthase activity"/>
    <property type="evidence" value="ECO:0007669"/>
    <property type="project" value="UniProtKB-EC"/>
</dbReference>
<dbReference type="EC" id="2.4.1.182" evidence="1"/>
<evidence type="ECO:0000256" key="3">
    <source>
        <dbReference type="ARBA" id="ARBA00022556"/>
    </source>
</evidence>
<comment type="catalytic activity">
    <reaction evidence="7">
        <text>a lipid X + a UDP-2-N,3-O-bis[(3R)-3-hydroxyacyl]-alpha-D-glucosamine = a lipid A disaccharide + UDP + H(+)</text>
        <dbReference type="Rhea" id="RHEA:67828"/>
        <dbReference type="ChEBI" id="CHEBI:15378"/>
        <dbReference type="ChEBI" id="CHEBI:58223"/>
        <dbReference type="ChEBI" id="CHEBI:137748"/>
        <dbReference type="ChEBI" id="CHEBI:176338"/>
        <dbReference type="ChEBI" id="CHEBI:176343"/>
        <dbReference type="EC" id="2.4.1.182"/>
    </reaction>
</comment>
<feature type="non-terminal residue" evidence="8">
    <location>
        <position position="118"/>
    </location>
</feature>
<keyword evidence="4" id="KW-0328">Glycosyltransferase</keyword>
<proteinExistence type="predicted"/>
<evidence type="ECO:0000313" key="8">
    <source>
        <dbReference type="EMBL" id="SVE31822.1"/>
    </source>
</evidence>
<name>A0A383CHX5_9ZZZZ</name>
<dbReference type="PANTHER" id="PTHR30372:SF4">
    <property type="entry name" value="LIPID-A-DISACCHARIDE SYNTHASE, MITOCHONDRIAL-RELATED"/>
    <property type="match status" value="1"/>
</dbReference>
<dbReference type="GO" id="GO:0009245">
    <property type="term" value="P:lipid A biosynthetic process"/>
    <property type="evidence" value="ECO:0007669"/>
    <property type="project" value="UniProtKB-KW"/>
</dbReference>
<dbReference type="PANTHER" id="PTHR30372">
    <property type="entry name" value="LIPID-A-DISACCHARIDE SYNTHASE"/>
    <property type="match status" value="1"/>
</dbReference>
<evidence type="ECO:0000256" key="1">
    <source>
        <dbReference type="ARBA" id="ARBA00012687"/>
    </source>
</evidence>
<dbReference type="GO" id="GO:0016020">
    <property type="term" value="C:membrane"/>
    <property type="evidence" value="ECO:0007669"/>
    <property type="project" value="GOC"/>
</dbReference>
<accession>A0A383CHX5</accession>
<evidence type="ECO:0000256" key="4">
    <source>
        <dbReference type="ARBA" id="ARBA00022676"/>
    </source>
</evidence>
<dbReference type="EMBL" id="UINC01209005">
    <property type="protein sequence ID" value="SVE31822.1"/>
    <property type="molecule type" value="Genomic_DNA"/>
</dbReference>